<dbReference type="NCBIfam" id="NF003353">
    <property type="entry name" value="PRK04387.1"/>
    <property type="match status" value="1"/>
</dbReference>
<sequence length="91" mass="10482">MGYSYPIDPSWTRDELLSVMALFQIVEKAYEKGAAREEVAAAYRHFSSFGFSKAELKQLDRDFMKVSGYSIYRVIKACQDGEKFIRLKVKA</sequence>
<reference evidence="1" key="2">
    <citation type="journal article" date="2021" name="PeerJ">
        <title>Extensive microbial diversity within the chicken gut microbiome revealed by metagenomics and culture.</title>
        <authorList>
            <person name="Gilroy R."/>
            <person name="Ravi A."/>
            <person name="Getino M."/>
            <person name="Pursley I."/>
            <person name="Horton D.L."/>
            <person name="Alikhan N.F."/>
            <person name="Baker D."/>
            <person name="Gharbi K."/>
            <person name="Hall N."/>
            <person name="Watson M."/>
            <person name="Adriaenssens E.M."/>
            <person name="Foster-Nyarko E."/>
            <person name="Jarju S."/>
            <person name="Secka A."/>
            <person name="Antonio M."/>
            <person name="Oren A."/>
            <person name="Chaudhuri R.R."/>
            <person name="La Ragione R."/>
            <person name="Hildebrand F."/>
            <person name="Pallen M.J."/>
        </authorList>
    </citation>
    <scope>NUCLEOTIDE SEQUENCE</scope>
    <source>
        <strain evidence="1">CHK195-11698</strain>
    </source>
</reference>
<dbReference type="Gene3D" id="1.10.220.80">
    <property type="entry name" value="BH2638-like"/>
    <property type="match status" value="1"/>
</dbReference>
<protein>
    <submittedName>
        <fullName evidence="1">UPF0223 family protein</fullName>
    </submittedName>
</protein>
<organism evidence="1 2">
    <name type="scientific">Candidatus Fimiplasma intestinipullorum</name>
    <dbReference type="NCBI Taxonomy" id="2840825"/>
    <lineage>
        <taxon>Bacteria</taxon>
        <taxon>Bacillati</taxon>
        <taxon>Bacillota</taxon>
        <taxon>Clostridia</taxon>
        <taxon>Eubacteriales</taxon>
        <taxon>Candidatus Fimiplasma</taxon>
    </lineage>
</organism>
<reference evidence="1" key="1">
    <citation type="submission" date="2020-10" db="EMBL/GenBank/DDBJ databases">
        <authorList>
            <person name="Gilroy R."/>
        </authorList>
    </citation>
    <scope>NUCLEOTIDE SEQUENCE</scope>
    <source>
        <strain evidence="1">CHK195-11698</strain>
    </source>
</reference>
<dbReference type="InterPro" id="IPR023324">
    <property type="entry name" value="BH2638-like_sf"/>
</dbReference>
<dbReference type="AlphaFoldDB" id="A0A9D1HNQ2"/>
<dbReference type="Pfam" id="PF05256">
    <property type="entry name" value="UPF0223"/>
    <property type="match status" value="1"/>
</dbReference>
<evidence type="ECO:0000313" key="1">
    <source>
        <dbReference type="EMBL" id="HIU12679.1"/>
    </source>
</evidence>
<dbReference type="EMBL" id="DVMJ01000008">
    <property type="protein sequence ID" value="HIU12679.1"/>
    <property type="molecule type" value="Genomic_DNA"/>
</dbReference>
<gene>
    <name evidence="1" type="ORF">IAD15_01210</name>
</gene>
<dbReference type="InterPro" id="IPR007920">
    <property type="entry name" value="UPF0223"/>
</dbReference>
<comment type="caution">
    <text evidence="1">The sequence shown here is derived from an EMBL/GenBank/DDBJ whole genome shotgun (WGS) entry which is preliminary data.</text>
</comment>
<proteinExistence type="predicted"/>
<dbReference type="SUPFAM" id="SSF158504">
    <property type="entry name" value="BH2638-like"/>
    <property type="match status" value="1"/>
</dbReference>
<evidence type="ECO:0000313" key="2">
    <source>
        <dbReference type="Proteomes" id="UP000824175"/>
    </source>
</evidence>
<dbReference type="Proteomes" id="UP000824175">
    <property type="component" value="Unassembled WGS sequence"/>
</dbReference>
<accession>A0A9D1HNQ2</accession>
<name>A0A9D1HNQ2_9FIRM</name>